<comment type="caution">
    <text evidence="3">The sequence shown here is derived from an EMBL/GenBank/DDBJ whole genome shotgun (WGS) entry which is preliminary data.</text>
</comment>
<dbReference type="Proteomes" id="UP000499080">
    <property type="component" value="Unassembled WGS sequence"/>
</dbReference>
<keyword evidence="4" id="KW-1185">Reference proteome</keyword>
<keyword evidence="2" id="KW-0472">Membrane</keyword>
<feature type="transmembrane region" description="Helical" evidence="2">
    <location>
        <begin position="97"/>
        <end position="117"/>
    </location>
</feature>
<evidence type="ECO:0000313" key="3">
    <source>
        <dbReference type="EMBL" id="GBM06481.1"/>
    </source>
</evidence>
<gene>
    <name evidence="3" type="ORF">AVEN_58322_1</name>
</gene>
<accession>A0A4Y2CPW8</accession>
<proteinExistence type="predicted"/>
<feature type="region of interest" description="Disordered" evidence="1">
    <location>
        <begin position="68"/>
        <end position="87"/>
    </location>
</feature>
<protein>
    <submittedName>
        <fullName evidence="3">Uncharacterized protein</fullName>
    </submittedName>
</protein>
<organism evidence="3 4">
    <name type="scientific">Araneus ventricosus</name>
    <name type="common">Orbweaver spider</name>
    <name type="synonym">Epeira ventricosa</name>
    <dbReference type="NCBI Taxonomy" id="182803"/>
    <lineage>
        <taxon>Eukaryota</taxon>
        <taxon>Metazoa</taxon>
        <taxon>Ecdysozoa</taxon>
        <taxon>Arthropoda</taxon>
        <taxon>Chelicerata</taxon>
        <taxon>Arachnida</taxon>
        <taxon>Araneae</taxon>
        <taxon>Araneomorphae</taxon>
        <taxon>Entelegynae</taxon>
        <taxon>Araneoidea</taxon>
        <taxon>Araneidae</taxon>
        <taxon>Araneus</taxon>
    </lineage>
</organism>
<evidence type="ECO:0000313" key="4">
    <source>
        <dbReference type="Proteomes" id="UP000499080"/>
    </source>
</evidence>
<evidence type="ECO:0000256" key="2">
    <source>
        <dbReference type="SAM" id="Phobius"/>
    </source>
</evidence>
<keyword evidence="2" id="KW-1133">Transmembrane helix</keyword>
<evidence type="ECO:0000256" key="1">
    <source>
        <dbReference type="SAM" id="MobiDB-lite"/>
    </source>
</evidence>
<dbReference type="AlphaFoldDB" id="A0A4Y2CPW8"/>
<keyword evidence="2" id="KW-0812">Transmembrane</keyword>
<dbReference type="EMBL" id="BGPR01000229">
    <property type="protein sequence ID" value="GBM06481.1"/>
    <property type="molecule type" value="Genomic_DNA"/>
</dbReference>
<sequence length="181" mass="20389">MNEVEYTEKCSQVGTSNQLMYFQTSISVCDSTVIVFRITILGKLVQSRSISFAKEKSTSLFIPTSLSEEGRKEKRQQADPDEKQEFQHRDDVSSINVGVYFFLFLVLAAFSHLHFYLPIKGGPLCLGGNISASGLDGSCFKNQFHQRSLYTRALCTLNLRLRVKIHPSQSRGVEGLKDLRS</sequence>
<reference evidence="3 4" key="1">
    <citation type="journal article" date="2019" name="Sci. Rep.">
        <title>Orb-weaving spider Araneus ventricosus genome elucidates the spidroin gene catalogue.</title>
        <authorList>
            <person name="Kono N."/>
            <person name="Nakamura H."/>
            <person name="Ohtoshi R."/>
            <person name="Moran D.A.P."/>
            <person name="Shinohara A."/>
            <person name="Yoshida Y."/>
            <person name="Fujiwara M."/>
            <person name="Mori M."/>
            <person name="Tomita M."/>
            <person name="Arakawa K."/>
        </authorList>
    </citation>
    <scope>NUCLEOTIDE SEQUENCE [LARGE SCALE GENOMIC DNA]</scope>
</reference>
<name>A0A4Y2CPW8_ARAVE</name>